<dbReference type="EMBL" id="BMFK01000002">
    <property type="protein sequence ID" value="GGE77023.1"/>
    <property type="molecule type" value="Genomic_DNA"/>
</dbReference>
<evidence type="ECO:0000256" key="3">
    <source>
        <dbReference type="ARBA" id="ARBA00022723"/>
    </source>
</evidence>
<dbReference type="Pfam" id="PF00557">
    <property type="entry name" value="Peptidase_M24"/>
    <property type="match status" value="1"/>
</dbReference>
<organism evidence="8 9">
    <name type="scientific">Priestia taiwanensis</name>
    <dbReference type="NCBI Taxonomy" id="1347902"/>
    <lineage>
        <taxon>Bacteria</taxon>
        <taxon>Bacillati</taxon>
        <taxon>Bacillota</taxon>
        <taxon>Bacilli</taxon>
        <taxon>Bacillales</taxon>
        <taxon>Bacillaceae</taxon>
        <taxon>Priestia</taxon>
    </lineage>
</organism>
<dbReference type="PANTHER" id="PTHR46112">
    <property type="entry name" value="AMINOPEPTIDASE"/>
    <property type="match status" value="1"/>
</dbReference>
<dbReference type="AlphaFoldDB" id="A0A917ET63"/>
<gene>
    <name evidence="8" type="primary">pepQ</name>
    <name evidence="8" type="ORF">GCM10007140_28380</name>
</gene>
<keyword evidence="5" id="KW-0464">Manganese</keyword>
<reference evidence="8" key="2">
    <citation type="submission" date="2020-09" db="EMBL/GenBank/DDBJ databases">
        <authorList>
            <person name="Sun Q."/>
            <person name="Zhou Y."/>
        </authorList>
    </citation>
    <scope>NUCLEOTIDE SEQUENCE</scope>
    <source>
        <strain evidence="8">CGMCC 1.12698</strain>
    </source>
</reference>
<dbReference type="GO" id="GO:0046872">
    <property type="term" value="F:metal ion binding"/>
    <property type="evidence" value="ECO:0007669"/>
    <property type="project" value="UniProtKB-KW"/>
</dbReference>
<sequence length="365" mass="40876">MNNRLTKLTNWLQAEHLDFAFISSTDNVFYLTNFHCDPHERLLGLFVFPHEEPILVCPKMELEQVKSAGWNYETIGYTDTDNPWKMVQQSLTKRNVNGEHLAIEIEHMNVSRYETLKTLFPHATFVPAETKLHELRMLKDKKEFAILQEAAAYADIAIDIGVSAIKEGATELEILAKIEYELKKKGIHKMAFSTMVLTGANSALPHGVPGANKITKGDFVLFDLGVIIDGYCSDITRTVAFGHVTEQQKEIYHTVLQAEQAAIEACKLGTLLKDLDNTARSIITQAGYGDYFPHRLGHGLGIGVHEFPSLKSDNDMPLQEGMCFTIEPGIYVPKIGGVRIEDDIFMTNEGPHILTAYPKELVIVS</sequence>
<dbReference type="InterPro" id="IPR029149">
    <property type="entry name" value="Creatin/AminoP/Spt16_N"/>
</dbReference>
<dbReference type="PANTHER" id="PTHR46112:SF10">
    <property type="entry name" value="DIPEPTIDASE YKVY-RELATED"/>
    <property type="match status" value="1"/>
</dbReference>
<reference evidence="8" key="1">
    <citation type="journal article" date="2014" name="Int. J. Syst. Evol. Microbiol.">
        <title>Complete genome sequence of Corynebacterium casei LMG S-19264T (=DSM 44701T), isolated from a smear-ripened cheese.</title>
        <authorList>
            <consortium name="US DOE Joint Genome Institute (JGI-PGF)"/>
            <person name="Walter F."/>
            <person name="Albersmeier A."/>
            <person name="Kalinowski J."/>
            <person name="Ruckert C."/>
        </authorList>
    </citation>
    <scope>NUCLEOTIDE SEQUENCE</scope>
    <source>
        <strain evidence="8">CGMCC 1.12698</strain>
    </source>
</reference>
<feature type="domain" description="Peptidase M24" evidence="6">
    <location>
        <begin position="146"/>
        <end position="347"/>
    </location>
</feature>
<dbReference type="Gene3D" id="3.40.350.10">
    <property type="entry name" value="Creatinase/prolidase N-terminal domain"/>
    <property type="match status" value="1"/>
</dbReference>
<keyword evidence="9" id="KW-1185">Reference proteome</keyword>
<evidence type="ECO:0000313" key="9">
    <source>
        <dbReference type="Proteomes" id="UP000605259"/>
    </source>
</evidence>
<dbReference type="InterPro" id="IPR001714">
    <property type="entry name" value="Pept_M24_MAP"/>
</dbReference>
<evidence type="ECO:0000256" key="5">
    <source>
        <dbReference type="ARBA" id="ARBA00023211"/>
    </source>
</evidence>
<dbReference type="SUPFAM" id="SSF53092">
    <property type="entry name" value="Creatinase/prolidase N-terminal domain"/>
    <property type="match status" value="1"/>
</dbReference>
<dbReference type="RefSeq" id="WP_188389133.1">
    <property type="nucleotide sequence ID" value="NZ_BMFK01000002.1"/>
</dbReference>
<evidence type="ECO:0000259" key="6">
    <source>
        <dbReference type="Pfam" id="PF00557"/>
    </source>
</evidence>
<proteinExistence type="inferred from homology"/>
<keyword evidence="4" id="KW-0378">Hydrolase</keyword>
<evidence type="ECO:0000256" key="1">
    <source>
        <dbReference type="ARBA" id="ARBA00001936"/>
    </source>
</evidence>
<dbReference type="PROSITE" id="PS00491">
    <property type="entry name" value="PROLINE_PEPTIDASE"/>
    <property type="match status" value="1"/>
</dbReference>
<dbReference type="PRINTS" id="PR00599">
    <property type="entry name" value="MAPEPTIDASE"/>
</dbReference>
<comment type="caution">
    <text evidence="8">The sequence shown here is derived from an EMBL/GenBank/DDBJ whole genome shotgun (WGS) entry which is preliminary data.</text>
</comment>
<dbReference type="InterPro" id="IPR050659">
    <property type="entry name" value="Peptidase_M24B"/>
</dbReference>
<comment type="similarity">
    <text evidence="2">Belongs to the peptidase M24B family.</text>
</comment>
<dbReference type="Gene3D" id="3.90.230.10">
    <property type="entry name" value="Creatinase/methionine aminopeptidase superfamily"/>
    <property type="match status" value="1"/>
</dbReference>
<name>A0A917ET63_9BACI</name>
<evidence type="ECO:0000313" key="8">
    <source>
        <dbReference type="EMBL" id="GGE77023.1"/>
    </source>
</evidence>
<comment type="cofactor">
    <cofactor evidence="1">
        <name>Mn(2+)</name>
        <dbReference type="ChEBI" id="CHEBI:29035"/>
    </cofactor>
</comment>
<dbReference type="InterPro" id="IPR000587">
    <property type="entry name" value="Creatinase_N"/>
</dbReference>
<dbReference type="InterPro" id="IPR001131">
    <property type="entry name" value="Peptidase_M24B_aminopep-P_CS"/>
</dbReference>
<protein>
    <submittedName>
        <fullName evidence="8">Xaa-Pro dipeptidase</fullName>
    </submittedName>
</protein>
<dbReference type="SUPFAM" id="SSF55920">
    <property type="entry name" value="Creatinase/aminopeptidase"/>
    <property type="match status" value="1"/>
</dbReference>
<feature type="domain" description="Creatinase N-terminal" evidence="7">
    <location>
        <begin position="4"/>
        <end position="137"/>
    </location>
</feature>
<evidence type="ECO:0000256" key="2">
    <source>
        <dbReference type="ARBA" id="ARBA00008766"/>
    </source>
</evidence>
<accession>A0A917ET63</accession>
<dbReference type="GO" id="GO:0004177">
    <property type="term" value="F:aminopeptidase activity"/>
    <property type="evidence" value="ECO:0007669"/>
    <property type="project" value="UniProtKB-ARBA"/>
</dbReference>
<dbReference type="Pfam" id="PF01321">
    <property type="entry name" value="Creatinase_N"/>
    <property type="match status" value="1"/>
</dbReference>
<dbReference type="CDD" id="cd01092">
    <property type="entry name" value="APP-like"/>
    <property type="match status" value="1"/>
</dbReference>
<dbReference type="InterPro" id="IPR000994">
    <property type="entry name" value="Pept_M24"/>
</dbReference>
<evidence type="ECO:0000259" key="7">
    <source>
        <dbReference type="Pfam" id="PF01321"/>
    </source>
</evidence>
<dbReference type="FunFam" id="3.90.230.10:FF:000014">
    <property type="entry name" value="Aminopeptidase P family protein"/>
    <property type="match status" value="1"/>
</dbReference>
<evidence type="ECO:0000256" key="4">
    <source>
        <dbReference type="ARBA" id="ARBA00022801"/>
    </source>
</evidence>
<dbReference type="InterPro" id="IPR036005">
    <property type="entry name" value="Creatinase/aminopeptidase-like"/>
</dbReference>
<dbReference type="GO" id="GO:0008235">
    <property type="term" value="F:metalloexopeptidase activity"/>
    <property type="evidence" value="ECO:0007669"/>
    <property type="project" value="UniProtKB-ARBA"/>
</dbReference>
<dbReference type="Proteomes" id="UP000605259">
    <property type="component" value="Unassembled WGS sequence"/>
</dbReference>
<keyword evidence="3" id="KW-0479">Metal-binding</keyword>